<dbReference type="PROSITE" id="PS50880">
    <property type="entry name" value="TOPRIM"/>
    <property type="match status" value="1"/>
</dbReference>
<dbReference type="EMBL" id="QNVI01000041">
    <property type="protein sequence ID" value="TDA38871.1"/>
    <property type="molecule type" value="Genomic_DNA"/>
</dbReference>
<evidence type="ECO:0000256" key="3">
    <source>
        <dbReference type="ARBA" id="ARBA00012891"/>
    </source>
</evidence>
<dbReference type="PANTHER" id="PTHR11390:SF21">
    <property type="entry name" value="DNA TOPOISOMERASE 3-ALPHA"/>
    <property type="match status" value="1"/>
</dbReference>
<dbReference type="Proteomes" id="UP000316080">
    <property type="component" value="Unassembled WGS sequence"/>
</dbReference>
<dbReference type="GO" id="GO:0006310">
    <property type="term" value="P:DNA recombination"/>
    <property type="evidence" value="ECO:0007669"/>
    <property type="project" value="TreeGrafter"/>
</dbReference>
<dbReference type="GO" id="GO:0006265">
    <property type="term" value="P:DNA topological change"/>
    <property type="evidence" value="ECO:0007669"/>
    <property type="project" value="InterPro"/>
</dbReference>
<dbReference type="Gene3D" id="3.40.50.140">
    <property type="match status" value="1"/>
</dbReference>
<dbReference type="Pfam" id="PF01751">
    <property type="entry name" value="Toprim"/>
    <property type="match status" value="1"/>
</dbReference>
<dbReference type="GO" id="GO:0003917">
    <property type="term" value="F:DNA topoisomerase type I (single strand cut, ATP-independent) activity"/>
    <property type="evidence" value="ECO:0007669"/>
    <property type="project" value="UniProtKB-EC"/>
</dbReference>
<dbReference type="GO" id="GO:0003677">
    <property type="term" value="F:DNA binding"/>
    <property type="evidence" value="ECO:0007669"/>
    <property type="project" value="UniProtKB-KW"/>
</dbReference>
<dbReference type="InterPro" id="IPR013825">
    <property type="entry name" value="Topo_IA_cen_sub2"/>
</dbReference>
<dbReference type="AlphaFoldDB" id="A0A523BD45"/>
<proteinExistence type="inferred from homology"/>
<dbReference type="Pfam" id="PF01131">
    <property type="entry name" value="Topoisom_bac"/>
    <property type="match status" value="1"/>
</dbReference>
<dbReference type="Gene3D" id="1.10.460.10">
    <property type="entry name" value="Topoisomerase I, domain 2"/>
    <property type="match status" value="1"/>
</dbReference>
<reference evidence="9 11" key="2">
    <citation type="journal article" date="2019" name="Nat. Microbiol.">
        <title>Wide diversity of methane and short-chain alkane metabolisms in uncultured archaea.</title>
        <authorList>
            <person name="Borrel G."/>
            <person name="Adam P.S."/>
            <person name="McKay L.J."/>
            <person name="Chen L.X."/>
            <person name="Sierra-Garcia I.N."/>
            <person name="Sieber C.M."/>
            <person name="Letourneur Q."/>
            <person name="Ghozlane A."/>
            <person name="Andersen G.L."/>
            <person name="Li W.J."/>
            <person name="Hallam S.J."/>
            <person name="Muyzer G."/>
            <person name="de Oliveira V.M."/>
            <person name="Inskeep W.P."/>
            <person name="Banfield J.F."/>
            <person name="Gribaldo S."/>
        </authorList>
    </citation>
    <scope>NUCLEOTIDE SEQUENCE [LARGE SCALE GENOMIC DNA]</scope>
    <source>
        <strain evidence="9">Verst-YHS</strain>
    </source>
</reference>
<dbReference type="InterPro" id="IPR013826">
    <property type="entry name" value="Topo_IA_cen_sub3"/>
</dbReference>
<dbReference type="PANTHER" id="PTHR11390">
    <property type="entry name" value="PROKARYOTIC DNA TOPOISOMERASE"/>
    <property type="match status" value="1"/>
</dbReference>
<dbReference type="InterPro" id="IPR003602">
    <property type="entry name" value="Topo_IA_DNA-bd_dom"/>
</dbReference>
<keyword evidence="6 10" id="KW-0413">Isomerase</keyword>
<comment type="catalytic activity">
    <reaction evidence="1">
        <text>ATP-independent breakage of single-stranded DNA, followed by passage and rejoining.</text>
        <dbReference type="EC" id="5.6.2.1"/>
    </reaction>
</comment>
<dbReference type="InterPro" id="IPR013824">
    <property type="entry name" value="Topo_IA_cen_sub1"/>
</dbReference>
<evidence type="ECO:0000313" key="10">
    <source>
        <dbReference type="EMBL" id="TDA38871.1"/>
    </source>
</evidence>
<comment type="caution">
    <text evidence="10">The sequence shown here is derived from an EMBL/GenBank/DDBJ whole genome shotgun (WGS) entry which is preliminary data.</text>
</comment>
<organism evidence="10 12">
    <name type="scientific">Thermoproteota archaeon</name>
    <dbReference type="NCBI Taxonomy" id="2056631"/>
    <lineage>
        <taxon>Archaea</taxon>
        <taxon>Thermoproteota</taxon>
    </lineage>
</organism>
<dbReference type="Gene3D" id="1.10.290.10">
    <property type="entry name" value="Topoisomerase I, domain 4"/>
    <property type="match status" value="1"/>
</dbReference>
<dbReference type="InterPro" id="IPR003601">
    <property type="entry name" value="Topo_IA_2"/>
</dbReference>
<evidence type="ECO:0000256" key="4">
    <source>
        <dbReference type="ARBA" id="ARBA00023029"/>
    </source>
</evidence>
<keyword evidence="5" id="KW-0238">DNA-binding</keyword>
<evidence type="ECO:0000313" key="9">
    <source>
        <dbReference type="EMBL" id="RZN55246.1"/>
    </source>
</evidence>
<dbReference type="SMART" id="SM00436">
    <property type="entry name" value="TOP1Bc"/>
    <property type="match status" value="1"/>
</dbReference>
<dbReference type="SUPFAM" id="SSF56712">
    <property type="entry name" value="Prokaryotic type I DNA topoisomerase"/>
    <property type="match status" value="1"/>
</dbReference>
<dbReference type="InterPro" id="IPR000380">
    <property type="entry name" value="Topo_IA"/>
</dbReference>
<dbReference type="SMART" id="SM00437">
    <property type="entry name" value="TOP1Ac"/>
    <property type="match status" value="1"/>
</dbReference>
<dbReference type="GO" id="GO:0006281">
    <property type="term" value="P:DNA repair"/>
    <property type="evidence" value="ECO:0007669"/>
    <property type="project" value="TreeGrafter"/>
</dbReference>
<name>A0A523BD45_9CREN</name>
<gene>
    <name evidence="10" type="ORF">DSO09_03230</name>
    <name evidence="9" type="ORF">EF809_05850</name>
</gene>
<evidence type="ECO:0000313" key="12">
    <source>
        <dbReference type="Proteomes" id="UP000317265"/>
    </source>
</evidence>
<dbReference type="InterPro" id="IPR023405">
    <property type="entry name" value="Topo_IA_core_domain"/>
</dbReference>
<feature type="domain" description="Toprim" evidence="7">
    <location>
        <begin position="2"/>
        <end position="117"/>
    </location>
</feature>
<evidence type="ECO:0000259" key="7">
    <source>
        <dbReference type="PROSITE" id="PS50880"/>
    </source>
</evidence>
<dbReference type="EC" id="5.6.2.1" evidence="3"/>
<reference evidence="10 12" key="1">
    <citation type="journal article" date="2019" name="Nat. Microbiol.">
        <title>Expanding anaerobic alkane metabolism in the domain of Archaea.</title>
        <authorList>
            <person name="Wang Y."/>
            <person name="Wegener G."/>
            <person name="Hou J."/>
            <person name="Wang F."/>
            <person name="Xiao X."/>
        </authorList>
    </citation>
    <scope>NUCLEOTIDE SEQUENCE [LARGE SCALE GENOMIC DNA]</scope>
    <source>
        <strain evidence="10">WYZ-LMO11</strain>
    </source>
</reference>
<dbReference type="SMART" id="SM00493">
    <property type="entry name" value="TOPRIM"/>
    <property type="match status" value="1"/>
</dbReference>
<dbReference type="CDD" id="cd00186">
    <property type="entry name" value="TOP1Ac"/>
    <property type="match status" value="1"/>
</dbReference>
<sequence length="553" mass="64299">MDYLVVTEKPSVAIKIKNIIGISNIVALKGHFLELDFSNEYNAWRKVNPKDLFKAPIVWKIRDKETYYLLENKIKNSNSTIVIATDNDPEGELIGYEVLLTSKNLRGNIDFRRMRFNSVTSSEIINSWKKLEYDLKWNWVWKALFRHKFDLITGAAYTRLLTLSGKFNSKLVSWGSCQAPTLWFVYKRELEIRNFKPEKYWIISAIVNINGEKLKLSTDTIKDKSKALEIYSTIKNFKYLIVKKFELTEEIIHKPLPTDTDSMLQEVSKIFDISGAKIMKIAEELYANGFISYPRTETNMWIGIDHKEILKILSKTPLSKYIDMKNYSPVSGKKNDGAHPPIHPTEYYYSNDIKGKIWEYIARRYLANILGKDAKLNKWKIITDIEGIILSATGKYFIDKGFFNIFPYFEPKKLLYVPQLYPGYKLSVTDIKIEEKETKPPSRLTESELLKLLEENSIGTDATRADYPNLIVDRGYSFKKGKKFYLSEIGEQLINLLSSVDNRLVTPETRRYIEKLMNDVESNVLNIDEALSQGLKIYEELYEKLLEKLKLSN</sequence>
<dbReference type="Gene3D" id="2.70.20.10">
    <property type="entry name" value="Topoisomerase I, domain 3"/>
    <property type="match status" value="1"/>
</dbReference>
<keyword evidence="4" id="KW-0799">Topoisomerase</keyword>
<evidence type="ECO:0000256" key="1">
    <source>
        <dbReference type="ARBA" id="ARBA00000213"/>
    </source>
</evidence>
<dbReference type="PRINTS" id="PR00417">
    <property type="entry name" value="PRTPISMRASEI"/>
</dbReference>
<dbReference type="InterPro" id="IPR006171">
    <property type="entry name" value="TOPRIM_dom"/>
</dbReference>
<dbReference type="CDD" id="cd01028">
    <property type="entry name" value="TOPRIM_TopoIA"/>
    <property type="match status" value="1"/>
</dbReference>
<dbReference type="Proteomes" id="UP000317265">
    <property type="component" value="Unassembled WGS sequence"/>
</dbReference>
<feature type="domain" description="Topo IA-type catalytic" evidence="8">
    <location>
        <begin position="136"/>
        <end position="542"/>
    </location>
</feature>
<evidence type="ECO:0000313" key="11">
    <source>
        <dbReference type="Proteomes" id="UP000316080"/>
    </source>
</evidence>
<evidence type="ECO:0000259" key="8">
    <source>
        <dbReference type="PROSITE" id="PS52039"/>
    </source>
</evidence>
<dbReference type="PROSITE" id="PS52039">
    <property type="entry name" value="TOPO_IA_2"/>
    <property type="match status" value="1"/>
</dbReference>
<dbReference type="InterPro" id="IPR013497">
    <property type="entry name" value="Topo_IA_cen"/>
</dbReference>
<evidence type="ECO:0000256" key="2">
    <source>
        <dbReference type="ARBA" id="ARBA00009446"/>
    </source>
</evidence>
<comment type="similarity">
    <text evidence="2">Belongs to the type IA topoisomerase family.</text>
</comment>
<dbReference type="EMBL" id="RXIH01000046">
    <property type="protein sequence ID" value="RZN55246.1"/>
    <property type="molecule type" value="Genomic_DNA"/>
</dbReference>
<accession>A0A523BD45</accession>
<protein>
    <recommendedName>
        <fullName evidence="3">DNA topoisomerase</fullName>
        <ecNumber evidence="3">5.6.2.1</ecNumber>
    </recommendedName>
</protein>
<evidence type="ECO:0000256" key="6">
    <source>
        <dbReference type="ARBA" id="ARBA00023235"/>
    </source>
</evidence>
<evidence type="ECO:0000256" key="5">
    <source>
        <dbReference type="ARBA" id="ARBA00023125"/>
    </source>
</evidence>